<feature type="chain" id="PRO_5004771736" description="Lipoprotein" evidence="1">
    <location>
        <begin position="30"/>
        <end position="138"/>
    </location>
</feature>
<evidence type="ECO:0000313" key="2">
    <source>
        <dbReference type="EMBL" id="ETF02401.1"/>
    </source>
</evidence>
<dbReference type="EMBL" id="AYXT01000010">
    <property type="protein sequence ID" value="ETF02401.1"/>
    <property type="molecule type" value="Genomic_DNA"/>
</dbReference>
<dbReference type="PATRIC" id="fig|1424334.3.peg.3036"/>
<dbReference type="STRING" id="1424334.W822_15085"/>
<dbReference type="AlphaFoldDB" id="V8QQZ6"/>
<comment type="caution">
    <text evidence="2">The sequence shown here is derived from an EMBL/GenBank/DDBJ whole genome shotgun (WGS) entry which is preliminary data.</text>
</comment>
<dbReference type="OrthoDB" id="8685502at2"/>
<keyword evidence="1" id="KW-0732">Signal</keyword>
<organism evidence="2 3">
    <name type="scientific">Advenella kashmirensis W13003</name>
    <dbReference type="NCBI Taxonomy" id="1424334"/>
    <lineage>
        <taxon>Bacteria</taxon>
        <taxon>Pseudomonadati</taxon>
        <taxon>Pseudomonadota</taxon>
        <taxon>Betaproteobacteria</taxon>
        <taxon>Burkholderiales</taxon>
        <taxon>Alcaligenaceae</taxon>
    </lineage>
</organism>
<evidence type="ECO:0000256" key="1">
    <source>
        <dbReference type="SAM" id="SignalP"/>
    </source>
</evidence>
<accession>V8QQZ6</accession>
<dbReference type="HOGENOM" id="CLU_1850888_0_0_4"/>
<evidence type="ECO:0008006" key="4">
    <source>
        <dbReference type="Google" id="ProtNLM"/>
    </source>
</evidence>
<protein>
    <recommendedName>
        <fullName evidence="4">Lipoprotein</fullName>
    </recommendedName>
</protein>
<proteinExistence type="predicted"/>
<dbReference type="PROSITE" id="PS51257">
    <property type="entry name" value="PROKAR_LIPOPROTEIN"/>
    <property type="match status" value="1"/>
</dbReference>
<dbReference type="RefSeq" id="WP_024005970.1">
    <property type="nucleotide sequence ID" value="NZ_KI650980.1"/>
</dbReference>
<evidence type="ECO:0000313" key="3">
    <source>
        <dbReference type="Proteomes" id="UP000018733"/>
    </source>
</evidence>
<feature type="signal peptide" evidence="1">
    <location>
        <begin position="1"/>
        <end position="29"/>
    </location>
</feature>
<reference evidence="2 3" key="1">
    <citation type="journal article" date="2014" name="Genome Announc.">
        <title>Draft Genome Sequence of Advenella kashmirensis Strain W13003, a Polycyclic Aromatic Hydrocarbon-Degrading Bacterium.</title>
        <authorList>
            <person name="Wang X."/>
            <person name="Jin D."/>
            <person name="Zhou L."/>
            <person name="Wu L."/>
            <person name="An W."/>
            <person name="Zhao L."/>
        </authorList>
    </citation>
    <scope>NUCLEOTIDE SEQUENCE [LARGE SCALE GENOMIC DNA]</scope>
    <source>
        <strain evidence="2 3">W13003</strain>
    </source>
</reference>
<dbReference type="Proteomes" id="UP000018733">
    <property type="component" value="Unassembled WGS sequence"/>
</dbReference>
<name>V8QQZ6_9BURK</name>
<gene>
    <name evidence="2" type="ORF">W822_15085</name>
</gene>
<keyword evidence="3" id="KW-1185">Reference proteome</keyword>
<sequence length="138" mass="15492">MISALKKSVGIALLALIAACSSTPPDPFAQYTAQEQKSDQTLTATAAAFAEKYPPSAVSRCESLTHTSYEEGTRCYRVINRNWERDYKEAYSHADKRTRVVLKRYHTSFSAYYLAPSTTARRSAADRAYQQLLRRIGS</sequence>